<gene>
    <name evidence="1" type="ORF">C2G38_2248139</name>
</gene>
<evidence type="ECO:0008006" key="3">
    <source>
        <dbReference type="Google" id="ProtNLM"/>
    </source>
</evidence>
<name>A0A397UWG8_9GLOM</name>
<keyword evidence="2" id="KW-1185">Reference proteome</keyword>
<organism evidence="1 2">
    <name type="scientific">Gigaspora rosea</name>
    <dbReference type="NCBI Taxonomy" id="44941"/>
    <lineage>
        <taxon>Eukaryota</taxon>
        <taxon>Fungi</taxon>
        <taxon>Fungi incertae sedis</taxon>
        <taxon>Mucoromycota</taxon>
        <taxon>Glomeromycotina</taxon>
        <taxon>Glomeromycetes</taxon>
        <taxon>Diversisporales</taxon>
        <taxon>Gigasporaceae</taxon>
        <taxon>Gigaspora</taxon>
    </lineage>
</organism>
<evidence type="ECO:0000313" key="1">
    <source>
        <dbReference type="EMBL" id="RIB14594.1"/>
    </source>
</evidence>
<proteinExistence type="predicted"/>
<dbReference type="EMBL" id="QKWP01000815">
    <property type="protein sequence ID" value="RIB14594.1"/>
    <property type="molecule type" value="Genomic_DNA"/>
</dbReference>
<evidence type="ECO:0000313" key="2">
    <source>
        <dbReference type="Proteomes" id="UP000266673"/>
    </source>
</evidence>
<accession>A0A397UWG8</accession>
<protein>
    <recommendedName>
        <fullName evidence="3">Protein kinase domain-containing protein</fullName>
    </recommendedName>
</protein>
<dbReference type="SUPFAM" id="SSF56112">
    <property type="entry name" value="Protein kinase-like (PK-like)"/>
    <property type="match status" value="1"/>
</dbReference>
<dbReference type="AlphaFoldDB" id="A0A397UWG8"/>
<comment type="caution">
    <text evidence="1">The sequence shown here is derived from an EMBL/GenBank/DDBJ whole genome shotgun (WGS) entry which is preliminary data.</text>
</comment>
<dbReference type="InterPro" id="IPR011009">
    <property type="entry name" value="Kinase-like_dom_sf"/>
</dbReference>
<dbReference type="Proteomes" id="UP000266673">
    <property type="component" value="Unassembled WGS sequence"/>
</dbReference>
<sequence length="97" mass="11716">MQILRNYNLKKYHSGLYFYTIIRLFIEICIHHRQPKITDFELSKQTNETSMTSNSIIHGIPAYIEPQCLIERGYKHDKTSEIYSFRKSFGNFKRYIF</sequence>
<dbReference type="Gene3D" id="1.10.510.10">
    <property type="entry name" value="Transferase(Phosphotransferase) domain 1"/>
    <property type="match status" value="1"/>
</dbReference>
<reference evidence="1 2" key="1">
    <citation type="submission" date="2018-06" db="EMBL/GenBank/DDBJ databases">
        <title>Comparative genomics reveals the genomic features of Rhizophagus irregularis, R. cerebriforme, R. diaphanum and Gigaspora rosea, and their symbiotic lifestyle signature.</title>
        <authorList>
            <person name="Morin E."/>
            <person name="San Clemente H."/>
            <person name="Chen E.C.H."/>
            <person name="De La Providencia I."/>
            <person name="Hainaut M."/>
            <person name="Kuo A."/>
            <person name="Kohler A."/>
            <person name="Murat C."/>
            <person name="Tang N."/>
            <person name="Roy S."/>
            <person name="Loubradou J."/>
            <person name="Henrissat B."/>
            <person name="Grigoriev I.V."/>
            <person name="Corradi N."/>
            <person name="Roux C."/>
            <person name="Martin F.M."/>
        </authorList>
    </citation>
    <scope>NUCLEOTIDE SEQUENCE [LARGE SCALE GENOMIC DNA]</scope>
    <source>
        <strain evidence="1 2">DAOM 194757</strain>
    </source>
</reference>